<name>A0A2J5HPY8_9EURO</name>
<keyword evidence="1" id="KW-0812">Transmembrane</keyword>
<dbReference type="EMBL" id="KZ559562">
    <property type="protein sequence ID" value="PLN79313.1"/>
    <property type="molecule type" value="Genomic_DNA"/>
</dbReference>
<evidence type="ECO:0000313" key="2">
    <source>
        <dbReference type="EMBL" id="PLN79313.1"/>
    </source>
</evidence>
<proteinExistence type="predicted"/>
<organism evidence="2 3">
    <name type="scientific">Aspergillus taichungensis</name>
    <dbReference type="NCBI Taxonomy" id="482145"/>
    <lineage>
        <taxon>Eukaryota</taxon>
        <taxon>Fungi</taxon>
        <taxon>Dikarya</taxon>
        <taxon>Ascomycota</taxon>
        <taxon>Pezizomycotina</taxon>
        <taxon>Eurotiomycetes</taxon>
        <taxon>Eurotiomycetidae</taxon>
        <taxon>Eurotiales</taxon>
        <taxon>Aspergillaceae</taxon>
        <taxon>Aspergillus</taxon>
        <taxon>Aspergillus subgen. Circumdati</taxon>
    </lineage>
</organism>
<keyword evidence="1" id="KW-0472">Membrane</keyword>
<protein>
    <submittedName>
        <fullName evidence="2">Uncharacterized protein</fullName>
    </submittedName>
</protein>
<gene>
    <name evidence="2" type="ORF">BDW42DRAFT_173146</name>
</gene>
<dbReference type="AlphaFoldDB" id="A0A2J5HPY8"/>
<evidence type="ECO:0000313" key="3">
    <source>
        <dbReference type="Proteomes" id="UP000235023"/>
    </source>
</evidence>
<keyword evidence="1" id="KW-1133">Transmembrane helix</keyword>
<dbReference type="Proteomes" id="UP000235023">
    <property type="component" value="Unassembled WGS sequence"/>
</dbReference>
<accession>A0A2J5HPY8</accession>
<reference evidence="3" key="1">
    <citation type="submission" date="2017-12" db="EMBL/GenBank/DDBJ databases">
        <authorList>
            <consortium name="DOE Joint Genome Institute"/>
            <person name="Mondo S.J."/>
            <person name="Kjaerbolling I."/>
            <person name="Vesth T.C."/>
            <person name="Frisvad J.C."/>
            <person name="Nybo J.L."/>
            <person name="Theobald S."/>
            <person name="Kuo A."/>
            <person name="Bowyer P."/>
            <person name="Matsuda Y."/>
            <person name="Lyhne E.K."/>
            <person name="Kogle M.E."/>
            <person name="Clum A."/>
            <person name="Lipzen A."/>
            <person name="Salamov A."/>
            <person name="Ngan C.Y."/>
            <person name="Daum C."/>
            <person name="Chiniquy J."/>
            <person name="Barry K."/>
            <person name="LaButti K."/>
            <person name="Haridas S."/>
            <person name="Simmons B.A."/>
            <person name="Magnuson J.K."/>
            <person name="Mortensen U.H."/>
            <person name="Larsen T.O."/>
            <person name="Grigoriev I.V."/>
            <person name="Baker S.E."/>
            <person name="Andersen M.R."/>
            <person name="Nordberg H.P."/>
            <person name="Cantor M.N."/>
            <person name="Hua S.X."/>
        </authorList>
    </citation>
    <scope>NUCLEOTIDE SEQUENCE [LARGE SCALE GENOMIC DNA]</scope>
    <source>
        <strain evidence="3">IBT 19404</strain>
    </source>
</reference>
<feature type="transmembrane region" description="Helical" evidence="1">
    <location>
        <begin position="69"/>
        <end position="88"/>
    </location>
</feature>
<evidence type="ECO:0000256" key="1">
    <source>
        <dbReference type="SAM" id="Phobius"/>
    </source>
</evidence>
<keyword evidence="3" id="KW-1185">Reference proteome</keyword>
<sequence>MHLCVIHPPPTAFIKELLDFDYSLQHQSPYTPVVQMIPPPALPGSASTGVDLPVQTRLLRYGCYRGGSVRLWLVVGLYFLAVVVIVVMG</sequence>